<dbReference type="InterPro" id="IPR023631">
    <property type="entry name" value="Amidase_dom"/>
</dbReference>
<dbReference type="AlphaFoldDB" id="A0A074MG52"/>
<dbReference type="eggNOG" id="COG0154">
    <property type="taxonomic scope" value="Bacteria"/>
</dbReference>
<dbReference type="Gene3D" id="3.90.1300.10">
    <property type="entry name" value="Amidase signature (AS) domain"/>
    <property type="match status" value="1"/>
</dbReference>
<feature type="compositionally biased region" description="Low complexity" evidence="1">
    <location>
        <begin position="65"/>
        <end position="78"/>
    </location>
</feature>
<feature type="domain" description="Amidase" evidence="2">
    <location>
        <begin position="28"/>
        <end position="302"/>
    </location>
</feature>
<name>A0A074MG52_ERYLO</name>
<dbReference type="OrthoDB" id="7490557at2"/>
<dbReference type="Proteomes" id="UP000027647">
    <property type="component" value="Unassembled WGS sequence"/>
</dbReference>
<dbReference type="InterPro" id="IPR052739">
    <property type="entry name" value="FAAH2"/>
</dbReference>
<keyword evidence="4" id="KW-1185">Reference proteome</keyword>
<accession>A0A074MG52</accession>
<dbReference type="InterPro" id="IPR036928">
    <property type="entry name" value="AS_sf"/>
</dbReference>
<dbReference type="RefSeq" id="WP_051698907.1">
    <property type="nucleotide sequence ID" value="NZ_JMIW01000001.1"/>
</dbReference>
<dbReference type="GO" id="GO:0012505">
    <property type="term" value="C:endomembrane system"/>
    <property type="evidence" value="ECO:0007669"/>
    <property type="project" value="TreeGrafter"/>
</dbReference>
<feature type="region of interest" description="Disordered" evidence="1">
    <location>
        <begin position="57"/>
        <end position="80"/>
    </location>
</feature>
<evidence type="ECO:0000313" key="3">
    <source>
        <dbReference type="EMBL" id="KEO91785.1"/>
    </source>
</evidence>
<dbReference type="SUPFAM" id="SSF75304">
    <property type="entry name" value="Amidase signature (AS) enzymes"/>
    <property type="match status" value="1"/>
</dbReference>
<evidence type="ECO:0000256" key="1">
    <source>
        <dbReference type="SAM" id="MobiDB-lite"/>
    </source>
</evidence>
<comment type="caution">
    <text evidence="3">The sequence shown here is derived from an EMBL/GenBank/DDBJ whole genome shotgun (WGS) entry which is preliminary data.</text>
</comment>
<dbReference type="PANTHER" id="PTHR43372:SF4">
    <property type="entry name" value="FATTY-ACID AMIDE HYDROLASE 2"/>
    <property type="match status" value="1"/>
</dbReference>
<gene>
    <name evidence="3" type="ORF">EH31_03685</name>
</gene>
<evidence type="ECO:0000259" key="2">
    <source>
        <dbReference type="Pfam" id="PF01425"/>
    </source>
</evidence>
<organism evidence="3 4">
    <name type="scientific">Erythrobacter longus</name>
    <dbReference type="NCBI Taxonomy" id="1044"/>
    <lineage>
        <taxon>Bacteria</taxon>
        <taxon>Pseudomonadati</taxon>
        <taxon>Pseudomonadota</taxon>
        <taxon>Alphaproteobacteria</taxon>
        <taxon>Sphingomonadales</taxon>
        <taxon>Erythrobacteraceae</taxon>
        <taxon>Erythrobacter/Porphyrobacter group</taxon>
        <taxon>Erythrobacter</taxon>
    </lineage>
</organism>
<dbReference type="STRING" id="1044.EH31_03685"/>
<dbReference type="Pfam" id="PF01425">
    <property type="entry name" value="Amidase"/>
    <property type="match status" value="1"/>
</dbReference>
<reference evidence="3 4" key="1">
    <citation type="submission" date="2014-04" db="EMBL/GenBank/DDBJ databases">
        <title>A comprehensive comparison of genomes of Erythrobacter spp. strains.</title>
        <authorList>
            <person name="Zheng Q."/>
        </authorList>
    </citation>
    <scope>NUCLEOTIDE SEQUENCE [LARGE SCALE GENOMIC DNA]</scope>
    <source>
        <strain evidence="3 4">DSM 6997</strain>
    </source>
</reference>
<protein>
    <submittedName>
        <fullName evidence="3">Amidase</fullName>
    </submittedName>
</protein>
<dbReference type="EMBL" id="JMIW01000001">
    <property type="protein sequence ID" value="KEO91785.1"/>
    <property type="molecule type" value="Genomic_DNA"/>
</dbReference>
<proteinExistence type="predicted"/>
<evidence type="ECO:0000313" key="4">
    <source>
        <dbReference type="Proteomes" id="UP000027647"/>
    </source>
</evidence>
<dbReference type="PANTHER" id="PTHR43372">
    <property type="entry name" value="FATTY-ACID AMIDE HYDROLASE"/>
    <property type="match status" value="1"/>
</dbReference>
<sequence length="462" mass="48388">MAYPKLTDKPGALETAAAIRAGKLSVAEAVDAAITRIEQLDAEIDALAVPDFERAAKTAKAMDEQGPQGPQGPQGDQPLFGVPMTVKESFDVAGLQSCWGHKSLTDYVPTKDSELVRRLKAAGAVIVGKTNVPVDLTDWQSFNPVYGRTNNPHNTARSPGGSSGGSAAAVASGMVPCEFGTDIGGSVRVPAHFCGVWAHKPTWGLVSKRGHDHPQMASAKGFVTAHDGVLSVAGPFARNAQDLNLMMQIAAQYPLASKGKPLKDCRVLAITEYPGAPVDASVAEPTEAAIEALIKAGVTVDRSPDVSCDLIPDLAKQQADYMLMLNVAMARGAPSPTGSRASATDWFDLLDAQAVNQAQWAALFETYDFVLAPPAPVLAIPHSDKRAFDQPMRINGQDVPGANGLAWSGIATFPCLPSTVLPIGSGTYEGAELPCGMQVMGPLMSDLDCIDAAQAIGNILHS</sequence>